<dbReference type="EMBL" id="BRZM01001670">
    <property type="protein sequence ID" value="GLD73576.1"/>
    <property type="molecule type" value="Genomic_DNA"/>
</dbReference>
<name>A0AAD3RM69_LATJO</name>
<reference evidence="2" key="1">
    <citation type="submission" date="2022-08" db="EMBL/GenBank/DDBJ databases">
        <title>Genome sequencing of akame (Lates japonicus).</title>
        <authorList>
            <person name="Hashiguchi Y."/>
            <person name="Takahashi H."/>
        </authorList>
    </citation>
    <scope>NUCLEOTIDE SEQUENCE</scope>
    <source>
        <strain evidence="2">Kochi</strain>
    </source>
</reference>
<sequence length="333" mass="36409">MASAEAAASCILRSRIISHGGERREVYVPSAKMEQSAETFDPFTADLLLFQQPEAPQWKQAEHVSPPRTAGCSRTPTSARIVERRPRSDPVILAAAARPCPCAWGKTSCPLTRDRLHPPSTGSKPRSRHLPLSNTYGHKYKQRDPWSCLEIRSHHELGFAISSTSSVSSRLGRILRNKIGNSSQQSQYVGKQALTHRRNLTRIPDNQPYTIPDIQSPHSLGMPSLPAAMCAQICISSHSVVTYSWDMACYYRVTEQRYVTALASFLYHLPALGNTPHKSGSATTSAYVTGPTWQPASGSALSPHSCDIATPLASVKSMTVNRDVIHPVTASAL</sequence>
<evidence type="ECO:0000256" key="1">
    <source>
        <dbReference type="SAM" id="MobiDB-lite"/>
    </source>
</evidence>
<evidence type="ECO:0000313" key="3">
    <source>
        <dbReference type="Proteomes" id="UP001279410"/>
    </source>
</evidence>
<protein>
    <submittedName>
        <fullName evidence="2">Paired box protein Pax-9</fullName>
    </submittedName>
</protein>
<gene>
    <name evidence="2" type="ORF">AKAME5_002490100</name>
</gene>
<dbReference type="AlphaFoldDB" id="A0AAD3RM69"/>
<organism evidence="2 3">
    <name type="scientific">Lates japonicus</name>
    <name type="common">Japanese lates</name>
    <dbReference type="NCBI Taxonomy" id="270547"/>
    <lineage>
        <taxon>Eukaryota</taxon>
        <taxon>Metazoa</taxon>
        <taxon>Chordata</taxon>
        <taxon>Craniata</taxon>
        <taxon>Vertebrata</taxon>
        <taxon>Euteleostomi</taxon>
        <taxon>Actinopterygii</taxon>
        <taxon>Neopterygii</taxon>
        <taxon>Teleostei</taxon>
        <taxon>Neoteleostei</taxon>
        <taxon>Acanthomorphata</taxon>
        <taxon>Carangaria</taxon>
        <taxon>Carangaria incertae sedis</taxon>
        <taxon>Centropomidae</taxon>
        <taxon>Lates</taxon>
    </lineage>
</organism>
<proteinExistence type="predicted"/>
<dbReference type="Proteomes" id="UP001279410">
    <property type="component" value="Unassembled WGS sequence"/>
</dbReference>
<feature type="region of interest" description="Disordered" evidence="1">
    <location>
        <begin position="113"/>
        <end position="136"/>
    </location>
</feature>
<comment type="caution">
    <text evidence="2">The sequence shown here is derived from an EMBL/GenBank/DDBJ whole genome shotgun (WGS) entry which is preliminary data.</text>
</comment>
<accession>A0AAD3RM69</accession>
<keyword evidence="3" id="KW-1185">Reference proteome</keyword>
<evidence type="ECO:0000313" key="2">
    <source>
        <dbReference type="EMBL" id="GLD73576.1"/>
    </source>
</evidence>